<reference evidence="22" key="2">
    <citation type="submission" date="2022-02" db="EMBL/GenBank/DDBJ databases">
        <authorList>
            <person name="Shu X.H."/>
            <person name="Li Z.K."/>
            <person name="Tang P."/>
            <person name="Chen X.X."/>
        </authorList>
    </citation>
    <scope>NUCLEOTIDE SEQUENCE</scope>
</reference>
<keyword evidence="15 18" id="KW-0496">Mitochondrion</keyword>
<keyword evidence="12 18" id="KW-0249">Electron transport</keyword>
<dbReference type="PANTHER" id="PTHR22888:SF9">
    <property type="entry name" value="CYTOCHROME C OXIDASE SUBUNIT 2"/>
    <property type="match status" value="1"/>
</dbReference>
<evidence type="ECO:0000256" key="4">
    <source>
        <dbReference type="ARBA" id="ARBA00015946"/>
    </source>
</evidence>
<evidence type="ECO:0000256" key="8">
    <source>
        <dbReference type="ARBA" id="ARBA00022723"/>
    </source>
</evidence>
<reference evidence="22" key="1">
    <citation type="journal article" date="2022" name="Genes (Basel)">
        <title>Novel Gene Rearrangements in the Mitochondrial Genomes of Cynipoid Wasps (Hymenoptera: Cynipoidea).</title>
        <authorList>
            <person name="Shu X."/>
            <person name="Li Z."/>
            <person name="Yuan R."/>
            <person name="Tang P."/>
            <person name="Chen X."/>
        </authorList>
    </citation>
    <scope>NUCLEOTIDE SEQUENCE</scope>
</reference>
<dbReference type="SUPFAM" id="SSF49503">
    <property type="entry name" value="Cupredoxins"/>
    <property type="match status" value="1"/>
</dbReference>
<dbReference type="InterPro" id="IPR001505">
    <property type="entry name" value="Copper_CuA"/>
</dbReference>
<keyword evidence="11" id="KW-1278">Translocase</keyword>
<evidence type="ECO:0000256" key="13">
    <source>
        <dbReference type="ARBA" id="ARBA00022989"/>
    </source>
</evidence>
<proteinExistence type="inferred from homology"/>
<evidence type="ECO:0000256" key="12">
    <source>
        <dbReference type="ARBA" id="ARBA00022982"/>
    </source>
</evidence>
<organism evidence="22">
    <name type="scientific">Ibalia sp. ZJUH 20220011</name>
    <dbReference type="NCBI Taxonomy" id="2943457"/>
    <lineage>
        <taxon>Eukaryota</taxon>
        <taxon>Metazoa</taxon>
        <taxon>Ecdysozoa</taxon>
        <taxon>Arthropoda</taxon>
        <taxon>Hexapoda</taxon>
        <taxon>Insecta</taxon>
        <taxon>Pterygota</taxon>
        <taxon>Neoptera</taxon>
        <taxon>Endopterygota</taxon>
        <taxon>Hymenoptera</taxon>
        <taxon>Apocrita</taxon>
        <taxon>Proctotrupomorpha</taxon>
        <taxon>Cynipoidea</taxon>
        <taxon>Ibaliidae</taxon>
        <taxon>Ibalia</taxon>
    </lineage>
</organism>
<evidence type="ECO:0000256" key="18">
    <source>
        <dbReference type="RuleBase" id="RU000457"/>
    </source>
</evidence>
<evidence type="ECO:0000256" key="7">
    <source>
        <dbReference type="ARBA" id="ARBA00022692"/>
    </source>
</evidence>
<evidence type="ECO:0000256" key="19">
    <source>
        <dbReference type="SAM" id="Phobius"/>
    </source>
</evidence>
<dbReference type="FunFam" id="2.60.40.420:FF:000001">
    <property type="entry name" value="Cytochrome c oxidase subunit 2"/>
    <property type="match status" value="1"/>
</dbReference>
<keyword evidence="16 18" id="KW-0472">Membrane</keyword>
<gene>
    <name evidence="22" type="primary">cox2</name>
</gene>
<keyword evidence="7 18" id="KW-0812">Transmembrane</keyword>
<evidence type="ECO:0000256" key="14">
    <source>
        <dbReference type="ARBA" id="ARBA00023008"/>
    </source>
</evidence>
<evidence type="ECO:0000256" key="2">
    <source>
        <dbReference type="ARBA" id="ARBA00007866"/>
    </source>
</evidence>
<evidence type="ECO:0000256" key="3">
    <source>
        <dbReference type="ARBA" id="ARBA00011164"/>
    </source>
</evidence>
<dbReference type="Gene3D" id="2.60.40.420">
    <property type="entry name" value="Cupredoxins - blue copper proteins"/>
    <property type="match status" value="1"/>
</dbReference>
<keyword evidence="9 18" id="KW-0999">Mitochondrion inner membrane</keyword>
<evidence type="ECO:0000256" key="1">
    <source>
        <dbReference type="ARBA" id="ARBA00004448"/>
    </source>
</evidence>
<evidence type="ECO:0000256" key="15">
    <source>
        <dbReference type="ARBA" id="ARBA00023128"/>
    </source>
</evidence>
<dbReference type="EMBL" id="OM677830">
    <property type="protein sequence ID" value="UZT67539.1"/>
    <property type="molecule type" value="Genomic_DNA"/>
</dbReference>
<evidence type="ECO:0000256" key="10">
    <source>
        <dbReference type="ARBA" id="ARBA00022842"/>
    </source>
</evidence>
<protein>
    <recommendedName>
        <fullName evidence="4 18">Cytochrome c oxidase subunit 2</fullName>
    </recommendedName>
</protein>
<evidence type="ECO:0000256" key="17">
    <source>
        <dbReference type="ARBA" id="ARBA00049512"/>
    </source>
</evidence>
<dbReference type="InterPro" id="IPR045187">
    <property type="entry name" value="CcO_II"/>
</dbReference>
<evidence type="ECO:0000259" key="21">
    <source>
        <dbReference type="PROSITE" id="PS50999"/>
    </source>
</evidence>
<accession>A0A9E8G7B4</accession>
<keyword evidence="13 19" id="KW-1133">Transmembrane helix</keyword>
<dbReference type="GO" id="GO:0005507">
    <property type="term" value="F:copper ion binding"/>
    <property type="evidence" value="ECO:0007669"/>
    <property type="project" value="InterPro"/>
</dbReference>
<dbReference type="InterPro" id="IPR036257">
    <property type="entry name" value="Cyt_c_oxidase_su2_TM_sf"/>
</dbReference>
<dbReference type="GO" id="GO:0042773">
    <property type="term" value="P:ATP synthesis coupled electron transport"/>
    <property type="evidence" value="ECO:0007669"/>
    <property type="project" value="TreeGrafter"/>
</dbReference>
<comment type="cofactor">
    <cofactor evidence="18">
        <name>Cu cation</name>
        <dbReference type="ChEBI" id="CHEBI:23378"/>
    </cofactor>
    <text evidence="18">Binds a copper A center.</text>
</comment>
<dbReference type="PROSITE" id="PS50999">
    <property type="entry name" value="COX2_TM"/>
    <property type="match status" value="1"/>
</dbReference>
<feature type="domain" description="Cytochrome oxidase subunit II copper A binding" evidence="20">
    <location>
        <begin position="92"/>
        <end position="223"/>
    </location>
</feature>
<dbReference type="PROSITE" id="PS00078">
    <property type="entry name" value="COX2"/>
    <property type="match status" value="1"/>
</dbReference>
<keyword evidence="5 18" id="KW-0813">Transport</keyword>
<keyword evidence="8 18" id="KW-0479">Metal-binding</keyword>
<dbReference type="InterPro" id="IPR034210">
    <property type="entry name" value="CcO_II_C"/>
</dbReference>
<comment type="function">
    <text evidence="18">Component of the cytochrome c oxidase, the last enzyme in the mitochondrial electron transport chain which drives oxidative phosphorylation. The respiratory chain contains 3 multisubunit complexes succinate dehydrogenase (complex II, CII), ubiquinol-cytochrome c oxidoreductase (cytochrome b-c1 complex, complex III, CIII) and cytochrome c oxidase (complex IV, CIV), that cooperate to transfer electrons derived from NADH and succinate to molecular oxygen, creating an electrochemical gradient over the inner membrane that drives transmembrane transport and the ATP synthase. Cytochrome c oxidase is the component of the respiratory chain that catalyzes the reduction of oxygen to water. Electrons originating from reduced cytochrome c in the intermembrane space (IMS) are transferred via the dinuclear copper A center (CU(A)) of subunit 2 and heme A of subunit 1 to the active site in subunit 1, a binuclear center (BNC) formed by heme A3 and copper B (CU(B)). The BNC reduces molecular oxygen to 2 water molecules using 4 electrons from cytochrome c in the IMS and 4 protons from the mitochondrial matrix.</text>
</comment>
<keyword evidence="6 18" id="KW-0679">Respiratory chain</keyword>
<comment type="subcellular location">
    <subcellularLocation>
        <location evidence="1 18">Mitochondrion inner membrane</location>
        <topology evidence="1 18">Multi-pass membrane protein</topology>
    </subcellularLocation>
</comment>
<dbReference type="GO" id="GO:0004129">
    <property type="term" value="F:cytochrome-c oxidase activity"/>
    <property type="evidence" value="ECO:0007669"/>
    <property type="project" value="UniProtKB-EC"/>
</dbReference>
<evidence type="ECO:0000256" key="16">
    <source>
        <dbReference type="ARBA" id="ARBA00023136"/>
    </source>
</evidence>
<dbReference type="InterPro" id="IPR008972">
    <property type="entry name" value="Cupredoxin"/>
</dbReference>
<dbReference type="PROSITE" id="PS50857">
    <property type="entry name" value="COX2_CUA"/>
    <property type="match status" value="1"/>
</dbReference>
<dbReference type="AlphaFoldDB" id="A0A9E8G7B4"/>
<name>A0A9E8G7B4_9HYME</name>
<dbReference type="CDD" id="cd13912">
    <property type="entry name" value="CcO_II_C"/>
    <property type="match status" value="1"/>
</dbReference>
<evidence type="ECO:0000256" key="9">
    <source>
        <dbReference type="ARBA" id="ARBA00022792"/>
    </source>
</evidence>
<dbReference type="InterPro" id="IPR011759">
    <property type="entry name" value="Cyt_c_oxidase_su2_TM_dom"/>
</dbReference>
<evidence type="ECO:0000259" key="20">
    <source>
        <dbReference type="PROSITE" id="PS50857"/>
    </source>
</evidence>
<keyword evidence="14 18" id="KW-0186">Copper</keyword>
<feature type="transmembrane region" description="Helical" evidence="19">
    <location>
        <begin position="20"/>
        <end position="42"/>
    </location>
</feature>
<comment type="similarity">
    <text evidence="2 18">Belongs to the cytochrome c oxidase subunit 2 family.</text>
</comment>
<evidence type="ECO:0000256" key="11">
    <source>
        <dbReference type="ARBA" id="ARBA00022967"/>
    </source>
</evidence>
<dbReference type="Gene3D" id="1.10.287.90">
    <property type="match status" value="1"/>
</dbReference>
<comment type="subunit">
    <text evidence="3">Component of the cytochrome c oxidase (complex IV, CIV), a multisubunit enzyme composed of a catalytic core of 3 subunits and several supernumerary subunits. The complex exists as a monomer or a dimer and forms supercomplexes (SCs) in the inner mitochondrial membrane with ubiquinol-cytochrome c oxidoreductase (cytochrome b-c1 complex, complex III, CIII).</text>
</comment>
<keyword evidence="10" id="KW-0460">Magnesium</keyword>
<comment type="catalytic activity">
    <reaction evidence="17">
        <text>4 Fe(II)-[cytochrome c] + O2 + 8 H(+)(in) = 4 Fe(III)-[cytochrome c] + 2 H2O + 4 H(+)(out)</text>
        <dbReference type="Rhea" id="RHEA:11436"/>
        <dbReference type="Rhea" id="RHEA-COMP:10350"/>
        <dbReference type="Rhea" id="RHEA-COMP:14399"/>
        <dbReference type="ChEBI" id="CHEBI:15377"/>
        <dbReference type="ChEBI" id="CHEBI:15378"/>
        <dbReference type="ChEBI" id="CHEBI:15379"/>
        <dbReference type="ChEBI" id="CHEBI:29033"/>
        <dbReference type="ChEBI" id="CHEBI:29034"/>
        <dbReference type="EC" id="7.1.1.9"/>
    </reaction>
    <physiologicalReaction direction="left-to-right" evidence="17">
        <dbReference type="Rhea" id="RHEA:11437"/>
    </physiologicalReaction>
</comment>
<dbReference type="InterPro" id="IPR002429">
    <property type="entry name" value="CcO_II-like_C"/>
</dbReference>
<feature type="transmembrane region" description="Helical" evidence="19">
    <location>
        <begin position="63"/>
        <end position="85"/>
    </location>
</feature>
<dbReference type="SUPFAM" id="SSF81464">
    <property type="entry name" value="Cytochrome c oxidase subunit II-like, transmembrane region"/>
    <property type="match status" value="1"/>
</dbReference>
<sequence>MMNTWNNLNFLDSASPIMEWLIKFHDFTLLINLMITVIILYLMMKIFMNKIINLFIENQMLEIIWTIIPIGILIFMSIPSLKILYLTDEMFTPLLTVKCIGHQWYWSYEISDFMNLNFESFMINMPTMDIFRLLEVDERLILPMSIQISFLVTSEDVIHSFTLPSMGIKVDGIPGRLNQLNLFIIRPGLFFGQCSEICGANHSFMPIVIEATNLKNFLNWIMNF</sequence>
<dbReference type="GO" id="GO:0005743">
    <property type="term" value="C:mitochondrial inner membrane"/>
    <property type="evidence" value="ECO:0007669"/>
    <property type="project" value="UniProtKB-SubCell"/>
</dbReference>
<geneLocation type="mitochondrion" evidence="22"/>
<dbReference type="Pfam" id="PF00116">
    <property type="entry name" value="COX2"/>
    <property type="match status" value="1"/>
</dbReference>
<feature type="domain" description="Cytochrome oxidase subunit II transmembrane region profile" evidence="21">
    <location>
        <begin position="2"/>
        <end position="91"/>
    </location>
</feature>
<dbReference type="PANTHER" id="PTHR22888">
    <property type="entry name" value="CYTOCHROME C OXIDASE, SUBUNIT II"/>
    <property type="match status" value="1"/>
</dbReference>
<dbReference type="Pfam" id="PF02790">
    <property type="entry name" value="COX2_TM"/>
    <property type="match status" value="1"/>
</dbReference>
<evidence type="ECO:0000256" key="5">
    <source>
        <dbReference type="ARBA" id="ARBA00022448"/>
    </source>
</evidence>
<dbReference type="PRINTS" id="PR01166">
    <property type="entry name" value="CYCOXIDASEII"/>
</dbReference>
<evidence type="ECO:0000313" key="22">
    <source>
        <dbReference type="EMBL" id="UZT67539.1"/>
    </source>
</evidence>
<evidence type="ECO:0000256" key="6">
    <source>
        <dbReference type="ARBA" id="ARBA00022660"/>
    </source>
</evidence>